<evidence type="ECO:0000256" key="3">
    <source>
        <dbReference type="SAM" id="Coils"/>
    </source>
</evidence>
<dbReference type="InterPro" id="IPR001660">
    <property type="entry name" value="SAM"/>
</dbReference>
<feature type="compositionally biased region" description="Polar residues" evidence="4">
    <location>
        <begin position="578"/>
        <end position="592"/>
    </location>
</feature>
<dbReference type="InterPro" id="IPR029515">
    <property type="entry name" value="Liprin"/>
</dbReference>
<evidence type="ECO:0000256" key="1">
    <source>
        <dbReference type="ARBA" id="ARBA00022737"/>
    </source>
</evidence>
<dbReference type="PROSITE" id="PS50105">
    <property type="entry name" value="SAM_DOMAIN"/>
    <property type="match status" value="1"/>
</dbReference>
<dbReference type="GO" id="GO:0007528">
    <property type="term" value="P:neuromuscular junction development"/>
    <property type="evidence" value="ECO:0007669"/>
    <property type="project" value="TreeGrafter"/>
</dbReference>
<dbReference type="Pfam" id="PF00536">
    <property type="entry name" value="SAM_1"/>
    <property type="match status" value="1"/>
</dbReference>
<feature type="region of interest" description="Disordered" evidence="4">
    <location>
        <begin position="313"/>
        <end position="333"/>
    </location>
</feature>
<feature type="compositionally biased region" description="Polar residues" evidence="4">
    <location>
        <begin position="536"/>
        <end position="554"/>
    </location>
</feature>
<feature type="domain" description="SAM" evidence="5">
    <location>
        <begin position="737"/>
        <end position="800"/>
    </location>
</feature>
<evidence type="ECO:0000259" key="5">
    <source>
        <dbReference type="PROSITE" id="PS50105"/>
    </source>
</evidence>
<evidence type="ECO:0000313" key="7">
    <source>
        <dbReference type="WBParaSite" id="MhA1_Contig147.frz3.gene24"/>
    </source>
</evidence>
<dbReference type="Pfam" id="PF26022">
    <property type="entry name" value="CC_Liprin_beta"/>
    <property type="match status" value="1"/>
</dbReference>
<feature type="region of interest" description="Disordered" evidence="4">
    <location>
        <begin position="122"/>
        <end position="145"/>
    </location>
</feature>
<evidence type="ECO:0000256" key="2">
    <source>
        <dbReference type="ARBA" id="ARBA00023054"/>
    </source>
</evidence>
<feature type="compositionally biased region" description="Basic residues" evidence="4">
    <location>
        <begin position="594"/>
        <end position="607"/>
    </location>
</feature>
<reference evidence="7" key="1">
    <citation type="submission" date="2016-11" db="UniProtKB">
        <authorList>
            <consortium name="WormBaseParasite"/>
        </authorList>
    </citation>
    <scope>IDENTIFICATION</scope>
</reference>
<dbReference type="SMART" id="SM00454">
    <property type="entry name" value="SAM"/>
    <property type="match status" value="2"/>
</dbReference>
<accession>A0A1I8B7C0</accession>
<dbReference type="SUPFAM" id="SSF47769">
    <property type="entry name" value="SAM/Pointed domain"/>
    <property type="match status" value="2"/>
</dbReference>
<feature type="region of interest" description="Disordered" evidence="4">
    <location>
        <begin position="1"/>
        <end position="40"/>
    </location>
</feature>
<organism evidence="6 7">
    <name type="scientific">Meloidogyne hapla</name>
    <name type="common">Root-knot nematode worm</name>
    <dbReference type="NCBI Taxonomy" id="6305"/>
    <lineage>
        <taxon>Eukaryota</taxon>
        <taxon>Metazoa</taxon>
        <taxon>Ecdysozoa</taxon>
        <taxon>Nematoda</taxon>
        <taxon>Chromadorea</taxon>
        <taxon>Rhabditida</taxon>
        <taxon>Tylenchina</taxon>
        <taxon>Tylenchomorpha</taxon>
        <taxon>Tylenchoidea</taxon>
        <taxon>Meloidogynidae</taxon>
        <taxon>Meloidogyninae</taxon>
        <taxon>Meloidogyne</taxon>
    </lineage>
</organism>
<keyword evidence="2 3" id="KW-0175">Coiled coil</keyword>
<sequence>MVNKLQLQWKRGRRSPSAANTARANDRQQEFYSRGSSSSCGSRPLLPFLVNHSDSAIGSSLDGSFSCSFLPPPPPYRPPCSVAASGSDDVLGATKQTRKALQGKDFTSLLGFDTLLLPSSTSTRSGIEEEQKNKHHAPTPANILGKDVPPFEPSIVQKNDHCPVNNHCLTMRQNLPSTDQKPQSSLSHIFQDSSNIQLEQSPPSAMSGSEFPERGQERIQHLLASRDSLSLKVAMLTKQVEFQREKIHEMEKMLNVRRNGGVNSKQSINDLSSIEPIAQELANLQHKNLALEREKLEAERRLRLSNSELENFVSEQPSLSKAQRSKNGSDTSVNRAELERLRLAIQRLLVDNEQKSLRSALDEQRRRAMNGSECFTPPLPSFRNVQQSPDINEQIRRILFNEENGQHFQQNSQQMAHSNSFPLSLCSTVACSSSQQTAPRVHHQQQHSHQHHQQSFPAFMPMSNSFSFAPGSQQQQMTAYTPPLWRVSSPPSIPPHLGHSPKPPASPMARQLAAELDELRRSGAICSGGGIHHHPQYSSSSLPRSIHSKSNSLGSCAPKLAYQQPPNIYGESDDETASRFSTSANNSQQNGSKLIHKKEKRGRRPRSTLRSFLGRFAHRGNSLQDLRPSPRLPSPISFLATNAPTTNFDSSFCLNPPIKQFVEWDGQKCNRWLIGCGFDGFPIDAVHSGRHLLNMSDKDFERDLGIKSALQRKRMKCLLTRIERRTDNGEIEDVDSFDTNQVMIWLDLIGLPQYRDLFACYRMDGRLLLELSAQDLLELGIHSALNHASLARAIQFLRSAEFHLHRMEEHFHADSLSRTPVPTEVKRWSHGCTLGWLCSIDLSEFTQNLAFSGVHGALLVLEPTFTAESLAELLQISVQKTLLRRHLTTQFNTLLGQKVITHKRDVVAQPFVTHLTPSLRIKANGDTCEAITNV</sequence>
<dbReference type="InterPro" id="IPR013761">
    <property type="entry name" value="SAM/pointed_sf"/>
</dbReference>
<proteinExistence type="predicted"/>
<dbReference type="PANTHER" id="PTHR12587">
    <property type="entry name" value="LAR INTERACTING PROTEIN LIP -RELATED PROTEIN"/>
    <property type="match status" value="1"/>
</dbReference>
<dbReference type="OMA" id="NMERGER"/>
<dbReference type="InterPro" id="IPR058914">
    <property type="entry name" value="LIPB1/2_CC"/>
</dbReference>
<feature type="coiled-coil region" evidence="3">
    <location>
        <begin position="233"/>
        <end position="308"/>
    </location>
</feature>
<name>A0A1I8B7C0_MELHA</name>
<dbReference type="GO" id="GO:0048786">
    <property type="term" value="C:presynaptic active zone"/>
    <property type="evidence" value="ECO:0007669"/>
    <property type="project" value="TreeGrafter"/>
</dbReference>
<dbReference type="Proteomes" id="UP000095281">
    <property type="component" value="Unplaced"/>
</dbReference>
<feature type="region of interest" description="Disordered" evidence="4">
    <location>
        <begin position="525"/>
        <end position="607"/>
    </location>
</feature>
<dbReference type="AlphaFoldDB" id="A0A1I8B7C0"/>
<keyword evidence="1" id="KW-0677">Repeat</keyword>
<evidence type="ECO:0000313" key="6">
    <source>
        <dbReference type="Proteomes" id="UP000095281"/>
    </source>
</evidence>
<dbReference type="PANTHER" id="PTHR12587:SF14">
    <property type="entry name" value="AT31531P"/>
    <property type="match status" value="1"/>
</dbReference>
<dbReference type="WBParaSite" id="MhA1_Contig147.frz3.gene24">
    <property type="protein sequence ID" value="MhA1_Contig147.frz3.gene24"/>
    <property type="gene ID" value="MhA1_Contig147.frz3.gene24"/>
</dbReference>
<evidence type="ECO:0000256" key="4">
    <source>
        <dbReference type="SAM" id="MobiDB-lite"/>
    </source>
</evidence>
<protein>
    <submittedName>
        <fullName evidence="7">SAM domain-containing protein</fullName>
    </submittedName>
</protein>
<feature type="region of interest" description="Disordered" evidence="4">
    <location>
        <begin position="483"/>
        <end position="509"/>
    </location>
</feature>
<dbReference type="Pfam" id="PF07647">
    <property type="entry name" value="SAM_2"/>
    <property type="match status" value="1"/>
</dbReference>
<dbReference type="Gene3D" id="1.10.150.50">
    <property type="entry name" value="Transcription Factor, Ets-1"/>
    <property type="match status" value="3"/>
</dbReference>
<keyword evidence="6" id="KW-1185">Reference proteome</keyword>